<dbReference type="Pfam" id="PF02661">
    <property type="entry name" value="Fic"/>
    <property type="match status" value="1"/>
</dbReference>
<dbReference type="OrthoDB" id="350952at2157"/>
<keyword evidence="3" id="KW-0808">Transferase</keyword>
<evidence type="ECO:0000259" key="1">
    <source>
        <dbReference type="PROSITE" id="PS50987"/>
    </source>
</evidence>
<dbReference type="Proteomes" id="UP000077066">
    <property type="component" value="Unassembled WGS sequence"/>
</dbReference>
<dbReference type="PATRIC" id="fig|55758.3.peg.709"/>
<dbReference type="EC" id="2.7.7.-" evidence="3"/>
<feature type="domain" description="Fido" evidence="2">
    <location>
        <begin position="102"/>
        <end position="252"/>
    </location>
</feature>
<evidence type="ECO:0000313" key="3">
    <source>
        <dbReference type="EMBL" id="KZX15566.1"/>
    </source>
</evidence>
<evidence type="ECO:0000313" key="4">
    <source>
        <dbReference type="Proteomes" id="UP000077066"/>
    </source>
</evidence>
<dbReference type="SUPFAM" id="SSF46785">
    <property type="entry name" value="Winged helix' DNA-binding domain"/>
    <property type="match status" value="1"/>
</dbReference>
<dbReference type="PANTHER" id="PTHR13504:SF38">
    <property type="entry name" value="FIDO DOMAIN-CONTAINING PROTEIN"/>
    <property type="match status" value="1"/>
</dbReference>
<feature type="domain" description="HTH arsR-type" evidence="1">
    <location>
        <begin position="260"/>
        <end position="343"/>
    </location>
</feature>
<proteinExistence type="predicted"/>
<dbReference type="Gene3D" id="1.10.10.10">
    <property type="entry name" value="Winged helix-like DNA-binding domain superfamily/Winged helix DNA-binding domain"/>
    <property type="match status" value="1"/>
</dbReference>
<reference evidence="3 4" key="1">
    <citation type="submission" date="2016-04" db="EMBL/GenBank/DDBJ databases">
        <title>Genome sequence of Methanobrevibacter filiformis DSM 11501.</title>
        <authorList>
            <person name="Poehlein A."/>
            <person name="Seedorf H."/>
            <person name="Daniel R."/>
        </authorList>
    </citation>
    <scope>NUCLEOTIDE SEQUENCE [LARGE SCALE GENOMIC DNA]</scope>
    <source>
        <strain evidence="3 4">DSM 11501</strain>
    </source>
</reference>
<name>A0A166DG05_9EURY</name>
<dbReference type="InterPro" id="IPR040198">
    <property type="entry name" value="Fido_containing"/>
</dbReference>
<dbReference type="STRING" id="55758.MBFIL_06320"/>
<comment type="caution">
    <text evidence="3">The sequence shown here is derived from an EMBL/GenBank/DDBJ whole genome shotgun (WGS) entry which is preliminary data.</text>
</comment>
<dbReference type="AlphaFoldDB" id="A0A166DG05"/>
<dbReference type="Gene3D" id="1.10.3290.10">
    <property type="entry name" value="Fido-like domain"/>
    <property type="match status" value="1"/>
</dbReference>
<dbReference type="PROSITE" id="PS51459">
    <property type="entry name" value="FIDO"/>
    <property type="match status" value="1"/>
</dbReference>
<evidence type="ECO:0000259" key="2">
    <source>
        <dbReference type="PROSITE" id="PS51459"/>
    </source>
</evidence>
<dbReference type="InterPro" id="IPR003812">
    <property type="entry name" value="Fido"/>
</dbReference>
<dbReference type="EMBL" id="LWMT01000093">
    <property type="protein sequence ID" value="KZX15566.1"/>
    <property type="molecule type" value="Genomic_DNA"/>
</dbReference>
<dbReference type="PROSITE" id="PS50987">
    <property type="entry name" value="HTH_ARSR_2"/>
    <property type="match status" value="1"/>
</dbReference>
<dbReference type="InterPro" id="IPR036388">
    <property type="entry name" value="WH-like_DNA-bd_sf"/>
</dbReference>
<protein>
    <submittedName>
        <fullName evidence="3">Adenosine monophosphate-protein transferase SoFic</fullName>
        <ecNumber evidence="3">2.7.7.-</ecNumber>
    </submittedName>
</protein>
<dbReference type="GO" id="GO:0016779">
    <property type="term" value="F:nucleotidyltransferase activity"/>
    <property type="evidence" value="ECO:0007669"/>
    <property type="project" value="UniProtKB-KW"/>
</dbReference>
<dbReference type="InterPro" id="IPR036390">
    <property type="entry name" value="WH_DNA-bd_sf"/>
</dbReference>
<dbReference type="GO" id="GO:0003700">
    <property type="term" value="F:DNA-binding transcription factor activity"/>
    <property type="evidence" value="ECO:0007669"/>
    <property type="project" value="InterPro"/>
</dbReference>
<dbReference type="InterPro" id="IPR001845">
    <property type="entry name" value="HTH_ArsR_DNA-bd_dom"/>
</dbReference>
<accession>A0A166DG05</accession>
<dbReference type="RefSeq" id="WP_066971447.1">
    <property type="nucleotide sequence ID" value="NZ_LWMT01000093.1"/>
</dbReference>
<dbReference type="InterPro" id="IPR036597">
    <property type="entry name" value="Fido-like_dom_sf"/>
</dbReference>
<dbReference type="PANTHER" id="PTHR13504">
    <property type="entry name" value="FIDO DOMAIN-CONTAINING PROTEIN DDB_G0283145"/>
    <property type="match status" value="1"/>
</dbReference>
<gene>
    <name evidence="3" type="ORF">MBFIL_06320</name>
</gene>
<organism evidence="3 4">
    <name type="scientific">Methanobrevibacter filiformis</name>
    <dbReference type="NCBI Taxonomy" id="55758"/>
    <lineage>
        <taxon>Archaea</taxon>
        <taxon>Methanobacteriati</taxon>
        <taxon>Methanobacteriota</taxon>
        <taxon>Methanomada group</taxon>
        <taxon>Methanobacteria</taxon>
        <taxon>Methanobacteriales</taxon>
        <taxon>Methanobacteriaceae</taxon>
        <taxon>Methanobrevibacter</taxon>
    </lineage>
</organism>
<keyword evidence="4" id="KW-1185">Reference proteome</keyword>
<dbReference type="SUPFAM" id="SSF140931">
    <property type="entry name" value="Fic-like"/>
    <property type="match status" value="1"/>
</dbReference>
<sequence length="343" mass="39333">MFKPNFKYTNKIVNNLTFIAESKAIIMNAPLVPKWEVSLRKDAILESAHFSTAIEGNTLTLDEVGDLADGKNVMARLKDKQEVLNYLNTLKKIPDFAIITPFKCNDLLKIHKILTDGTLEDTKYEGVIRDRQVYVGRSDGSIAFMPPKTKYVLTLVNDFLGWFNQDLNEVDPVIVAGVVHYELVRIHPFIDGNGRIARIMATLVLHKRNFDLKRFFVLDSYYDMNRPNYYKALRSVNQDTLDLTKWLEYFTDGVAFSMRSVRDKVLGISKNVKILKEKGQISLTERQMLIVEKILSNGKIANKDIRNMFSISHTSANREISKLKELKVIKQVANGRNTHYVLI</sequence>
<keyword evidence="3" id="KW-0548">Nucleotidyltransferase</keyword>